<evidence type="ECO:0000259" key="2">
    <source>
        <dbReference type="PROSITE" id="PS50172"/>
    </source>
</evidence>
<accession>A0A3N2PTG6</accession>
<feature type="compositionally biased region" description="Basic and acidic residues" evidence="1">
    <location>
        <begin position="134"/>
        <end position="153"/>
    </location>
</feature>
<evidence type="ECO:0000313" key="3">
    <source>
        <dbReference type="EMBL" id="ROT37714.1"/>
    </source>
</evidence>
<proteinExistence type="predicted"/>
<evidence type="ECO:0000256" key="1">
    <source>
        <dbReference type="SAM" id="MobiDB-lite"/>
    </source>
</evidence>
<evidence type="ECO:0000313" key="4">
    <source>
        <dbReference type="Proteomes" id="UP000272025"/>
    </source>
</evidence>
<sequence length="294" mass="31943">MPPPKSSLPRAPEPRFSRSFDPWNSSSTGHQRPEVRPTEGWRDNRNRKLMSQFRGGLSGGERLSDTVGAGSADFDPKLGMVVPRALRARSAVSVRDMLAQPGKMRETLRRSTGDDVSTVGREDEKMPNGAAAMRSEDRGDDGNDRNGEQDRSETQASSGGRGIFDGVVVYVNGSTAPLVSDHRLKRILVEQGAKVSLHLGRRQVTHVVIGRPVSGGMGSGGALAGGKLEKEIRTIRGSGVQYVDVEWVLESLKAGKRLPESRFATLKVAREGQRSVYGMYPARTRSETHGHSVT</sequence>
<feature type="compositionally biased region" description="Basic and acidic residues" evidence="1">
    <location>
        <begin position="103"/>
        <end position="113"/>
    </location>
</feature>
<dbReference type="InterPro" id="IPR001357">
    <property type="entry name" value="BRCT_dom"/>
</dbReference>
<dbReference type="SUPFAM" id="SSF52113">
    <property type="entry name" value="BRCT domain"/>
    <property type="match status" value="1"/>
</dbReference>
<feature type="region of interest" description="Disordered" evidence="1">
    <location>
        <begin position="1"/>
        <end position="76"/>
    </location>
</feature>
<feature type="domain" description="BRCT" evidence="2">
    <location>
        <begin position="159"/>
        <end position="265"/>
    </location>
</feature>
<organism evidence="3 4">
    <name type="scientific">Sodiomyces alkalinus (strain CBS 110278 / VKM F-3762 / F11)</name>
    <name type="common">Alkaliphilic filamentous fungus</name>
    <dbReference type="NCBI Taxonomy" id="1314773"/>
    <lineage>
        <taxon>Eukaryota</taxon>
        <taxon>Fungi</taxon>
        <taxon>Dikarya</taxon>
        <taxon>Ascomycota</taxon>
        <taxon>Pezizomycotina</taxon>
        <taxon>Sordariomycetes</taxon>
        <taxon>Hypocreomycetidae</taxon>
        <taxon>Glomerellales</taxon>
        <taxon>Plectosphaerellaceae</taxon>
        <taxon>Sodiomyces</taxon>
    </lineage>
</organism>
<dbReference type="STRING" id="1314773.A0A3N2PTG6"/>
<protein>
    <recommendedName>
        <fullName evidence="2">BRCT domain-containing protein</fullName>
    </recommendedName>
</protein>
<dbReference type="Pfam" id="PF00533">
    <property type="entry name" value="BRCT"/>
    <property type="match status" value="1"/>
</dbReference>
<dbReference type="GeneID" id="39577730"/>
<dbReference type="InterPro" id="IPR036420">
    <property type="entry name" value="BRCT_dom_sf"/>
</dbReference>
<reference evidence="3 4" key="1">
    <citation type="journal article" date="2018" name="Mol. Ecol.">
        <title>The obligate alkalophilic soda-lake fungus Sodiomyces alkalinus has shifted to a protein diet.</title>
        <authorList>
            <person name="Grum-Grzhimaylo A.A."/>
            <person name="Falkoski D.L."/>
            <person name="van den Heuvel J."/>
            <person name="Valero-Jimenez C.A."/>
            <person name="Min B."/>
            <person name="Choi I.G."/>
            <person name="Lipzen A."/>
            <person name="Daum C.G."/>
            <person name="Aanen D.K."/>
            <person name="Tsang A."/>
            <person name="Henrissat B."/>
            <person name="Bilanenko E.N."/>
            <person name="de Vries R.P."/>
            <person name="van Kan J.A.L."/>
            <person name="Grigoriev I.V."/>
            <person name="Debets A.J.M."/>
        </authorList>
    </citation>
    <scope>NUCLEOTIDE SEQUENCE [LARGE SCALE GENOMIC DNA]</scope>
    <source>
        <strain evidence="3 4">F11</strain>
    </source>
</reference>
<feature type="compositionally biased region" description="Basic and acidic residues" evidence="1">
    <location>
        <begin position="31"/>
        <end position="46"/>
    </location>
</feature>
<gene>
    <name evidence="3" type="ORF">SODALDRAFT_314071</name>
</gene>
<dbReference type="RefSeq" id="XP_028465520.1">
    <property type="nucleotide sequence ID" value="XM_028609252.1"/>
</dbReference>
<dbReference type="PROSITE" id="PS50172">
    <property type="entry name" value="BRCT"/>
    <property type="match status" value="1"/>
</dbReference>
<dbReference type="AlphaFoldDB" id="A0A3N2PTG6"/>
<dbReference type="OrthoDB" id="427711at2759"/>
<dbReference type="Gene3D" id="3.40.50.10190">
    <property type="entry name" value="BRCT domain"/>
    <property type="match status" value="1"/>
</dbReference>
<dbReference type="SMART" id="SM00292">
    <property type="entry name" value="BRCT"/>
    <property type="match status" value="1"/>
</dbReference>
<dbReference type="EMBL" id="ML119057">
    <property type="protein sequence ID" value="ROT37714.1"/>
    <property type="molecule type" value="Genomic_DNA"/>
</dbReference>
<feature type="region of interest" description="Disordered" evidence="1">
    <location>
        <begin position="102"/>
        <end position="159"/>
    </location>
</feature>
<name>A0A3N2PTG6_SODAK</name>
<dbReference type="Proteomes" id="UP000272025">
    <property type="component" value="Unassembled WGS sequence"/>
</dbReference>
<keyword evidence="4" id="KW-1185">Reference proteome</keyword>